<gene>
    <name evidence="1" type="ORF">TM35_000381750</name>
</gene>
<name>A0A1X0NLW1_9TRYP</name>
<comment type="caution">
    <text evidence="1">The sequence shown here is derived from an EMBL/GenBank/DDBJ whole genome shotgun (WGS) entry which is preliminary data.</text>
</comment>
<reference evidence="1 2" key="1">
    <citation type="submission" date="2017-03" db="EMBL/GenBank/DDBJ databases">
        <title>An alternative strategy for trypanosome survival in the mammalian bloodstream revealed through genome and transcriptome analysis of the ubiquitous bovine parasite Trypanosoma (Megatrypanum) theileri.</title>
        <authorList>
            <person name="Kelly S."/>
            <person name="Ivens A."/>
            <person name="Mott A."/>
            <person name="O'Neill E."/>
            <person name="Emms D."/>
            <person name="Macleod O."/>
            <person name="Voorheis P."/>
            <person name="Matthews J."/>
            <person name="Matthews K."/>
            <person name="Carrington M."/>
        </authorList>
    </citation>
    <scope>NUCLEOTIDE SEQUENCE [LARGE SCALE GENOMIC DNA]</scope>
    <source>
        <strain evidence="1">Edinburgh</strain>
    </source>
</reference>
<dbReference type="GeneID" id="39989369"/>
<proteinExistence type="predicted"/>
<sequence length="100" mass="11524">MMYAGGVRGESLFPYYFSLQIVRRRLSRLNKATRPGKFVGYCQRHWSQLAQHTVNKRTGSYTTDVSLHGNTGNKRLHVRMGSVIIQQFRRSFGSRWCVGA</sequence>
<dbReference type="EMBL" id="NBCO01000038">
    <property type="protein sequence ID" value="ORC85100.1"/>
    <property type="molecule type" value="Genomic_DNA"/>
</dbReference>
<protein>
    <submittedName>
        <fullName evidence="1">Uncharacterized protein</fullName>
    </submittedName>
</protein>
<evidence type="ECO:0000313" key="2">
    <source>
        <dbReference type="Proteomes" id="UP000192257"/>
    </source>
</evidence>
<evidence type="ECO:0000313" key="1">
    <source>
        <dbReference type="EMBL" id="ORC85100.1"/>
    </source>
</evidence>
<organism evidence="1 2">
    <name type="scientific">Trypanosoma theileri</name>
    <dbReference type="NCBI Taxonomy" id="67003"/>
    <lineage>
        <taxon>Eukaryota</taxon>
        <taxon>Discoba</taxon>
        <taxon>Euglenozoa</taxon>
        <taxon>Kinetoplastea</taxon>
        <taxon>Metakinetoplastina</taxon>
        <taxon>Trypanosomatida</taxon>
        <taxon>Trypanosomatidae</taxon>
        <taxon>Trypanosoma</taxon>
    </lineage>
</organism>
<accession>A0A1X0NLW1</accession>
<dbReference type="RefSeq" id="XP_028879166.1">
    <property type="nucleotide sequence ID" value="XM_029029589.1"/>
</dbReference>
<dbReference type="AlphaFoldDB" id="A0A1X0NLW1"/>
<dbReference type="Proteomes" id="UP000192257">
    <property type="component" value="Unassembled WGS sequence"/>
</dbReference>
<keyword evidence="2" id="KW-1185">Reference proteome</keyword>
<dbReference type="VEuPathDB" id="TriTrypDB:TM35_000381750"/>